<reference evidence="1" key="1">
    <citation type="submission" date="2019-06" db="EMBL/GenBank/DDBJ databases">
        <authorList>
            <person name="Zheng W."/>
        </authorList>
    </citation>
    <scope>NUCLEOTIDE SEQUENCE</scope>
    <source>
        <strain evidence="1">QDHG01</strain>
    </source>
</reference>
<sequence length="78" mass="9340">MVRTQVIGQVNWKVQMYQLIFRENQWIADTPGKIKNELWIQESRVPQFFRRLLKCVKILPESGQMLPVLLFMFMPGMN</sequence>
<evidence type="ECO:0000313" key="2">
    <source>
        <dbReference type="Proteomes" id="UP000785679"/>
    </source>
</evidence>
<dbReference type="Proteomes" id="UP000785679">
    <property type="component" value="Unassembled WGS sequence"/>
</dbReference>
<gene>
    <name evidence="1" type="ORF">FGO68_gene15117</name>
</gene>
<accession>A0A8J8NBH3</accession>
<comment type="caution">
    <text evidence="1">The sequence shown here is derived from an EMBL/GenBank/DDBJ whole genome shotgun (WGS) entry which is preliminary data.</text>
</comment>
<protein>
    <submittedName>
        <fullName evidence="1">Uncharacterized protein</fullName>
    </submittedName>
</protein>
<dbReference type="AlphaFoldDB" id="A0A8J8NBH3"/>
<evidence type="ECO:0000313" key="1">
    <source>
        <dbReference type="EMBL" id="TNV71666.1"/>
    </source>
</evidence>
<name>A0A8J8NBH3_HALGN</name>
<proteinExistence type="predicted"/>
<keyword evidence="2" id="KW-1185">Reference proteome</keyword>
<dbReference type="EMBL" id="RRYP01029740">
    <property type="protein sequence ID" value="TNV71666.1"/>
    <property type="molecule type" value="Genomic_DNA"/>
</dbReference>
<organism evidence="1 2">
    <name type="scientific">Halteria grandinella</name>
    <dbReference type="NCBI Taxonomy" id="5974"/>
    <lineage>
        <taxon>Eukaryota</taxon>
        <taxon>Sar</taxon>
        <taxon>Alveolata</taxon>
        <taxon>Ciliophora</taxon>
        <taxon>Intramacronucleata</taxon>
        <taxon>Spirotrichea</taxon>
        <taxon>Stichotrichia</taxon>
        <taxon>Sporadotrichida</taxon>
        <taxon>Halteriidae</taxon>
        <taxon>Halteria</taxon>
    </lineage>
</organism>